<keyword evidence="12" id="KW-1185">Reference proteome</keyword>
<organism evidence="11 12">
    <name type="scientific">Paenibacillus albilobatus</name>
    <dbReference type="NCBI Taxonomy" id="2716884"/>
    <lineage>
        <taxon>Bacteria</taxon>
        <taxon>Bacillati</taxon>
        <taxon>Bacillota</taxon>
        <taxon>Bacilli</taxon>
        <taxon>Bacillales</taxon>
        <taxon>Paenibacillaceae</taxon>
        <taxon>Paenibacillus</taxon>
    </lineage>
</organism>
<protein>
    <recommendedName>
        <fullName evidence="2">Septum site-determining protein MinD</fullName>
    </recommendedName>
    <alternativeName>
        <fullName evidence="9">Cell division inhibitor MinD</fullName>
    </alternativeName>
</protein>
<dbReference type="InterPro" id="IPR050625">
    <property type="entry name" value="ParA/MinD_ATPase"/>
</dbReference>
<name>A0A919XI87_9BACL</name>
<evidence type="ECO:0000256" key="7">
    <source>
        <dbReference type="ARBA" id="ARBA00023306"/>
    </source>
</evidence>
<dbReference type="PANTHER" id="PTHR43384">
    <property type="entry name" value="SEPTUM SITE-DETERMINING PROTEIN MIND HOMOLOG, CHLOROPLASTIC-RELATED"/>
    <property type="match status" value="1"/>
</dbReference>
<dbReference type="GO" id="GO:0005829">
    <property type="term" value="C:cytosol"/>
    <property type="evidence" value="ECO:0007669"/>
    <property type="project" value="TreeGrafter"/>
</dbReference>
<evidence type="ECO:0000256" key="5">
    <source>
        <dbReference type="ARBA" id="ARBA00022840"/>
    </source>
</evidence>
<dbReference type="AlphaFoldDB" id="A0A919XI87"/>
<comment type="similarity">
    <text evidence="1">Belongs to the ParA family. MinD subfamily.</text>
</comment>
<evidence type="ECO:0000256" key="2">
    <source>
        <dbReference type="ARBA" id="ARBA00016887"/>
    </source>
</evidence>
<dbReference type="GO" id="GO:0005524">
    <property type="term" value="F:ATP binding"/>
    <property type="evidence" value="ECO:0007669"/>
    <property type="project" value="UniProtKB-KW"/>
</dbReference>
<evidence type="ECO:0000256" key="6">
    <source>
        <dbReference type="ARBA" id="ARBA00023210"/>
    </source>
</evidence>
<dbReference type="RefSeq" id="WP_160043533.1">
    <property type="nucleotide sequence ID" value="NZ_BORQ01000006.1"/>
</dbReference>
<feature type="binding site" evidence="10">
    <location>
        <begin position="11"/>
        <end position="18"/>
    </location>
    <ligand>
        <name>ATP</name>
        <dbReference type="ChEBI" id="CHEBI:30616"/>
    </ligand>
</feature>
<keyword evidence="4 10" id="KW-0547">Nucleotide-binding</keyword>
<dbReference type="GO" id="GO:0051782">
    <property type="term" value="P:negative regulation of cell division"/>
    <property type="evidence" value="ECO:0007669"/>
    <property type="project" value="TreeGrafter"/>
</dbReference>
<evidence type="ECO:0000256" key="10">
    <source>
        <dbReference type="PIRSR" id="PIRSR003092-1"/>
    </source>
</evidence>
<dbReference type="PROSITE" id="PS51257">
    <property type="entry name" value="PROKAR_LIPOPROTEIN"/>
    <property type="match status" value="1"/>
</dbReference>
<keyword evidence="7" id="KW-0131">Cell cycle</keyword>
<gene>
    <name evidence="11" type="ORF">J2TS6_45030</name>
</gene>
<keyword evidence="6" id="KW-0717">Septation</keyword>
<dbReference type="GO" id="GO:0000917">
    <property type="term" value="P:division septum assembly"/>
    <property type="evidence" value="ECO:0007669"/>
    <property type="project" value="UniProtKB-KW"/>
</dbReference>
<reference evidence="11" key="1">
    <citation type="submission" date="2021-03" db="EMBL/GenBank/DDBJ databases">
        <title>Antimicrobial resistance genes in bacteria isolated from Japanese honey, and their potential for conferring macrolide and lincosamide resistance in the American foulbrood pathogen Paenibacillus larvae.</title>
        <authorList>
            <person name="Okamoto M."/>
            <person name="Kumagai M."/>
            <person name="Kanamori H."/>
            <person name="Takamatsu D."/>
        </authorList>
    </citation>
    <scope>NUCLEOTIDE SEQUENCE</scope>
    <source>
        <strain evidence="11">J2TS6</strain>
    </source>
</reference>
<evidence type="ECO:0000256" key="8">
    <source>
        <dbReference type="ARBA" id="ARBA00025436"/>
    </source>
</evidence>
<dbReference type="Gene3D" id="3.40.50.300">
    <property type="entry name" value="P-loop containing nucleotide triphosphate hydrolases"/>
    <property type="match status" value="1"/>
</dbReference>
<dbReference type="SUPFAM" id="SSF52540">
    <property type="entry name" value="P-loop containing nucleoside triphosphate hydrolases"/>
    <property type="match status" value="1"/>
</dbReference>
<keyword evidence="5 10" id="KW-0067">ATP-binding</keyword>
<dbReference type="PIRSF" id="PIRSF003092">
    <property type="entry name" value="MinD"/>
    <property type="match status" value="1"/>
</dbReference>
<dbReference type="Pfam" id="PF10609">
    <property type="entry name" value="ParA"/>
    <property type="match status" value="1"/>
</dbReference>
<dbReference type="GO" id="GO:0009898">
    <property type="term" value="C:cytoplasmic side of plasma membrane"/>
    <property type="evidence" value="ECO:0007669"/>
    <property type="project" value="TreeGrafter"/>
</dbReference>
<dbReference type="NCBIfam" id="TIGR01968">
    <property type="entry name" value="minD_bact"/>
    <property type="match status" value="1"/>
</dbReference>
<evidence type="ECO:0000256" key="9">
    <source>
        <dbReference type="ARBA" id="ARBA00032845"/>
    </source>
</evidence>
<dbReference type="CDD" id="cd02036">
    <property type="entry name" value="MinD"/>
    <property type="match status" value="1"/>
</dbReference>
<dbReference type="PANTHER" id="PTHR43384:SF6">
    <property type="entry name" value="SEPTUM SITE-DETERMINING PROTEIN MIND HOMOLOG, CHLOROPLASTIC"/>
    <property type="match status" value="1"/>
</dbReference>
<evidence type="ECO:0000256" key="3">
    <source>
        <dbReference type="ARBA" id="ARBA00022618"/>
    </source>
</evidence>
<dbReference type="InterPro" id="IPR025501">
    <property type="entry name" value="MinD_FleN"/>
</dbReference>
<evidence type="ECO:0000313" key="11">
    <source>
        <dbReference type="EMBL" id="GIO33362.1"/>
    </source>
</evidence>
<evidence type="ECO:0000256" key="1">
    <source>
        <dbReference type="ARBA" id="ARBA00010257"/>
    </source>
</evidence>
<dbReference type="InterPro" id="IPR010223">
    <property type="entry name" value="MinD"/>
</dbReference>
<comment type="caution">
    <text evidence="11">The sequence shown here is derived from an EMBL/GenBank/DDBJ whole genome shotgun (WGS) entry which is preliminary data.</text>
</comment>
<evidence type="ECO:0000313" key="12">
    <source>
        <dbReference type="Proteomes" id="UP000679779"/>
    </source>
</evidence>
<proteinExistence type="inferred from homology"/>
<accession>A0A919XI87</accession>
<dbReference type="GO" id="GO:0016887">
    <property type="term" value="F:ATP hydrolysis activity"/>
    <property type="evidence" value="ECO:0007669"/>
    <property type="project" value="InterPro"/>
</dbReference>
<keyword evidence="3" id="KW-0132">Cell division</keyword>
<dbReference type="InterPro" id="IPR033756">
    <property type="entry name" value="YlxH/NBP35"/>
</dbReference>
<sequence length="268" mass="29429">MARVICVTSGKGGVGKTTITANLGTALACLGQKVCVIDADYGLRNLDIPLGLSSRLNYDISDFMAGRCGLHQVIIPDKRLSNLSFVSCTASADHHEDPGLFRDVVHYIAHNYDYVLIDSPAGIESGFRNASYAADEAIIVTTPNRTALQDADRVIGLLGDLIDSPPQLIVNMSDDPAERDLNLEDIVNILNIGLIGVIRMDVDIIRSVARGIPIALDPEQESGRRFRQIAQNLITNEQERIFSEKPQKKRKHLFSFTKGLWWGQSNSV</sequence>
<dbReference type="Proteomes" id="UP000679779">
    <property type="component" value="Unassembled WGS sequence"/>
</dbReference>
<evidence type="ECO:0000256" key="4">
    <source>
        <dbReference type="ARBA" id="ARBA00022741"/>
    </source>
</evidence>
<dbReference type="InterPro" id="IPR027417">
    <property type="entry name" value="P-loop_NTPase"/>
</dbReference>
<comment type="function">
    <text evidence="8">ATPase required for the correct placement of the division site. Cell division inhibitors MinC and MinD act in concert to form an inhibitor capable of blocking formation of the polar Z ring septums. Rapidly oscillates between the poles of the cell to destabilize FtsZ filaments that have formed before they mature into polar Z rings.</text>
</comment>
<dbReference type="EMBL" id="BORQ01000006">
    <property type="protein sequence ID" value="GIO33362.1"/>
    <property type="molecule type" value="Genomic_DNA"/>
</dbReference>